<dbReference type="Proteomes" id="UP000237271">
    <property type="component" value="Unassembled WGS sequence"/>
</dbReference>
<dbReference type="OrthoDB" id="126355at2759"/>
<dbReference type="SUPFAM" id="SSF53098">
    <property type="entry name" value="Ribonuclease H-like"/>
    <property type="match status" value="1"/>
</dbReference>
<evidence type="ECO:0000313" key="3">
    <source>
        <dbReference type="Proteomes" id="UP000237271"/>
    </source>
</evidence>
<dbReference type="InterPro" id="IPR012337">
    <property type="entry name" value="RNaseH-like_sf"/>
</dbReference>
<name>A0A2P4XPT5_9STRA</name>
<organism evidence="2 3">
    <name type="scientific">Phytophthora palmivora</name>
    <dbReference type="NCBI Taxonomy" id="4796"/>
    <lineage>
        <taxon>Eukaryota</taxon>
        <taxon>Sar</taxon>
        <taxon>Stramenopiles</taxon>
        <taxon>Oomycota</taxon>
        <taxon>Peronosporomycetes</taxon>
        <taxon>Peronosporales</taxon>
        <taxon>Peronosporaceae</taxon>
        <taxon>Phytophthora</taxon>
    </lineage>
</organism>
<dbReference type="GO" id="GO:0004523">
    <property type="term" value="F:RNA-DNA hybrid ribonuclease activity"/>
    <property type="evidence" value="ECO:0007669"/>
    <property type="project" value="InterPro"/>
</dbReference>
<dbReference type="PANTHER" id="PTHR47723">
    <property type="entry name" value="OS05G0353850 PROTEIN"/>
    <property type="match status" value="1"/>
</dbReference>
<feature type="domain" description="RNase H type-1" evidence="1">
    <location>
        <begin position="165"/>
        <end position="250"/>
    </location>
</feature>
<dbReference type="PANTHER" id="PTHR47723:SF19">
    <property type="entry name" value="POLYNUCLEOTIDYL TRANSFERASE, RIBONUCLEASE H-LIKE SUPERFAMILY PROTEIN"/>
    <property type="match status" value="1"/>
</dbReference>
<dbReference type="EMBL" id="NCKW01008980">
    <property type="protein sequence ID" value="POM67537.1"/>
    <property type="molecule type" value="Genomic_DNA"/>
</dbReference>
<dbReference type="InterPro" id="IPR002156">
    <property type="entry name" value="RNaseH_domain"/>
</dbReference>
<feature type="non-terminal residue" evidence="2">
    <location>
        <position position="401"/>
    </location>
</feature>
<reference evidence="2 3" key="1">
    <citation type="journal article" date="2017" name="Genome Biol. Evol.">
        <title>Phytophthora megakarya and P. palmivora, closely related causal agents of cacao black pod rot, underwent increases in genome sizes and gene numbers by different mechanisms.</title>
        <authorList>
            <person name="Ali S.S."/>
            <person name="Shao J."/>
            <person name="Lary D.J."/>
            <person name="Kronmiller B."/>
            <person name="Shen D."/>
            <person name="Strem M.D."/>
            <person name="Amoako-Attah I."/>
            <person name="Akrofi A.Y."/>
            <person name="Begoude B.A."/>
            <person name="Ten Hoopen G.M."/>
            <person name="Coulibaly K."/>
            <person name="Kebe B.I."/>
            <person name="Melnick R.L."/>
            <person name="Guiltinan M.J."/>
            <person name="Tyler B.M."/>
            <person name="Meinhardt L.W."/>
            <person name="Bailey B.A."/>
        </authorList>
    </citation>
    <scope>NUCLEOTIDE SEQUENCE [LARGE SCALE GENOMIC DNA]</scope>
    <source>
        <strain evidence="3">sbr112.9</strain>
    </source>
</reference>
<dbReference type="AlphaFoldDB" id="A0A2P4XPT5"/>
<accession>A0A2P4XPT5</accession>
<dbReference type="Gene3D" id="3.30.420.10">
    <property type="entry name" value="Ribonuclease H-like superfamily/Ribonuclease H"/>
    <property type="match status" value="1"/>
</dbReference>
<gene>
    <name evidence="2" type="ORF">PHPALM_16447</name>
</gene>
<protein>
    <recommendedName>
        <fullName evidence="1">RNase H type-1 domain-containing protein</fullName>
    </recommendedName>
</protein>
<dbReference type="GO" id="GO:0003676">
    <property type="term" value="F:nucleic acid binding"/>
    <property type="evidence" value="ECO:0007669"/>
    <property type="project" value="InterPro"/>
</dbReference>
<dbReference type="InterPro" id="IPR036397">
    <property type="entry name" value="RNaseH_sf"/>
</dbReference>
<keyword evidence="3" id="KW-1185">Reference proteome</keyword>
<evidence type="ECO:0000313" key="2">
    <source>
        <dbReference type="EMBL" id="POM67537.1"/>
    </source>
</evidence>
<comment type="caution">
    <text evidence="2">The sequence shown here is derived from an EMBL/GenBank/DDBJ whole genome shotgun (WGS) entry which is preliminary data.</text>
</comment>
<dbReference type="Pfam" id="PF13456">
    <property type="entry name" value="RVT_3"/>
    <property type="match status" value="1"/>
</dbReference>
<dbReference type="InterPro" id="IPR053151">
    <property type="entry name" value="RNase_H-like"/>
</dbReference>
<proteinExistence type="predicted"/>
<evidence type="ECO:0000259" key="1">
    <source>
        <dbReference type="Pfam" id="PF13456"/>
    </source>
</evidence>
<sequence length="401" mass="45654">MRKERYEQALWDTAPHSVPKRSYQWPAKMLMRPQAKNDEVRVVRLHKRPMTVISERVDGSEPELTQQKGGDCEEVTKVQDMTSDGVIKDSDNVVSSTDAIAESLIPAKGRVKAPPVTSIEMLESDYSGVFRWSREDVDENWQLWLRAVATSRVEGLDARGYILDGVTVNDAEYFGLLRGLAMARDRGIQDLVVVGDSRIVIQQVQGLINCNQPNLQRRLAECEVLKKRFNSVRLVHVKREFNQAADYLTSKTLALGKSWVVEENAEREHLEVVSRIQEQLMKTSDKETKSNLEMPRDSPNVVTMGVSRDIALRGPECEPLPSAARVLAAFTRSRTRTRQVESAPPMGPLEYQPERWRRIKVHQEGDQYLSDIIAFLKDDLERFSPKRLKKIAKVADLFALD</sequence>